<dbReference type="Pfam" id="PF12900">
    <property type="entry name" value="Pyridox_ox_2"/>
    <property type="match status" value="1"/>
</dbReference>
<proteinExistence type="predicted"/>
<accession>A0A4V4JRI7</accession>
<dbReference type="SUPFAM" id="SSF50475">
    <property type="entry name" value="FMN-binding split barrel"/>
    <property type="match status" value="1"/>
</dbReference>
<sequence length="326" mass="36164">MGAQKLPSEEGYAQTPLNTIKVYKHRGSQYHYKAINHNTNNPLTAAYDYQTVHSIFASTLVSHVSFIGADEEGDPTPINLPLTAVLGRYDPSHSLPENDNPSESSHHEDLNRPLDLYLHGNVAMMLRRAIVKNGTFKVCVASTRVDGVVLNFTPNGHSLNYRSAVIHGTASMVQEAEEKRFAMHMLTNHMIPHRWSNVNPVTPSAMKSVQIMKVHINSASAKVRAKNMGLADSVDIAAERDDVYTGVIPLYETLGTPVESGYSPARPVQRHLDEWIEGRNKEEKDYAIKAARNEPEEAETIAEHVLKIAELRKQRGVDAVENGVTV</sequence>
<protein>
    <recommendedName>
        <fullName evidence="4">Flavin-nucleotide-binding protein</fullName>
    </recommendedName>
</protein>
<dbReference type="Gene3D" id="2.30.110.10">
    <property type="entry name" value="Electron Transport, Fmn-binding Protein, Chain A"/>
    <property type="match status" value="1"/>
</dbReference>
<organism evidence="2 3">
    <name type="scientific">Aureobasidium pullulans</name>
    <name type="common">Black yeast</name>
    <name type="synonym">Pullularia pullulans</name>
    <dbReference type="NCBI Taxonomy" id="5580"/>
    <lineage>
        <taxon>Eukaryota</taxon>
        <taxon>Fungi</taxon>
        <taxon>Dikarya</taxon>
        <taxon>Ascomycota</taxon>
        <taxon>Pezizomycotina</taxon>
        <taxon>Dothideomycetes</taxon>
        <taxon>Dothideomycetidae</taxon>
        <taxon>Dothideales</taxon>
        <taxon>Saccotheciaceae</taxon>
        <taxon>Aureobasidium</taxon>
    </lineage>
</organism>
<evidence type="ECO:0000256" key="1">
    <source>
        <dbReference type="SAM" id="MobiDB-lite"/>
    </source>
</evidence>
<dbReference type="PANTHER" id="PTHR34071">
    <property type="entry name" value="5-NITROIMIDAZOLE ANTIBIOTICS RESISTANCE PROTEIN, NIMA-FAMILY-RELATED PROTEIN-RELATED"/>
    <property type="match status" value="1"/>
</dbReference>
<evidence type="ECO:0008006" key="4">
    <source>
        <dbReference type="Google" id="ProtNLM"/>
    </source>
</evidence>
<dbReference type="Proteomes" id="UP000306584">
    <property type="component" value="Unassembled WGS sequence"/>
</dbReference>
<dbReference type="EMBL" id="QZBD01000640">
    <property type="protein sequence ID" value="THY10093.1"/>
    <property type="molecule type" value="Genomic_DNA"/>
</dbReference>
<dbReference type="InterPro" id="IPR012349">
    <property type="entry name" value="Split_barrel_FMN-bd"/>
</dbReference>
<name>A0A4V4JRI7_AURPU</name>
<evidence type="ECO:0000313" key="3">
    <source>
        <dbReference type="Proteomes" id="UP000306584"/>
    </source>
</evidence>
<gene>
    <name evidence="2" type="ORF">D6D01_09416</name>
</gene>
<dbReference type="AlphaFoldDB" id="A0A4V4JRI7"/>
<feature type="region of interest" description="Disordered" evidence="1">
    <location>
        <begin position="89"/>
        <end position="109"/>
    </location>
</feature>
<dbReference type="InterPro" id="IPR024747">
    <property type="entry name" value="Pyridox_Oxase-rel"/>
</dbReference>
<evidence type="ECO:0000313" key="2">
    <source>
        <dbReference type="EMBL" id="THY10093.1"/>
    </source>
</evidence>
<comment type="caution">
    <text evidence="2">The sequence shown here is derived from an EMBL/GenBank/DDBJ whole genome shotgun (WGS) entry which is preliminary data.</text>
</comment>
<reference evidence="2 3" key="1">
    <citation type="submission" date="2018-10" db="EMBL/GenBank/DDBJ databases">
        <title>Fifty Aureobasidium pullulans genomes reveal a recombining polyextremotolerant generalist.</title>
        <authorList>
            <person name="Gostincar C."/>
            <person name="Turk M."/>
            <person name="Zajc J."/>
            <person name="Gunde-Cimerman N."/>
        </authorList>
    </citation>
    <scope>NUCLEOTIDE SEQUENCE [LARGE SCALE GENOMIC DNA]</scope>
    <source>
        <strain evidence="2 3">EXF-6604</strain>
    </source>
</reference>
<dbReference type="PANTHER" id="PTHR34071:SF2">
    <property type="entry name" value="FLAVIN-NUCLEOTIDE-BINDING PROTEIN"/>
    <property type="match status" value="1"/>
</dbReference>